<feature type="domain" description="Copper amine oxidase-like N-terminal" evidence="2">
    <location>
        <begin position="49"/>
        <end position="152"/>
    </location>
</feature>
<dbReference type="InterPro" id="IPR036582">
    <property type="entry name" value="Mao_N_sf"/>
</dbReference>
<dbReference type="SUPFAM" id="SSF55383">
    <property type="entry name" value="Copper amine oxidase, domain N"/>
    <property type="match status" value="1"/>
</dbReference>
<dbReference type="Gene3D" id="3.30.457.10">
    <property type="entry name" value="Copper amine oxidase-like, N-terminal domain"/>
    <property type="match status" value="1"/>
</dbReference>
<evidence type="ECO:0000313" key="6">
    <source>
        <dbReference type="Proteomes" id="UP001241848"/>
    </source>
</evidence>
<reference evidence="5 6" key="1">
    <citation type="submission" date="2022-10" db="EMBL/GenBank/DDBJ databases">
        <title>Paenibacillus description and whole genome data of maize root bacterial community.</title>
        <authorList>
            <person name="Marton D."/>
            <person name="Farkas M."/>
            <person name="Cserhati M."/>
        </authorList>
    </citation>
    <scope>NUCLEOTIDE SEQUENCE [LARGE SCALE GENOMIC DNA]</scope>
    <source>
        <strain evidence="5 6">P96</strain>
    </source>
</reference>
<dbReference type="Pfam" id="PF13739">
    <property type="entry name" value="PdaC"/>
    <property type="match status" value="1"/>
</dbReference>
<feature type="signal peptide" evidence="1">
    <location>
        <begin position="1"/>
        <end position="27"/>
    </location>
</feature>
<name>A0ABT9FXL4_9BACL</name>
<proteinExistence type="predicted"/>
<dbReference type="InterPro" id="IPR025303">
    <property type="entry name" value="PdaC"/>
</dbReference>
<accession>A0ABT9FXL4</accession>
<dbReference type="Pfam" id="PF11738">
    <property type="entry name" value="DUF3298"/>
    <property type="match status" value="1"/>
</dbReference>
<feature type="domain" description="DUF3298" evidence="3">
    <location>
        <begin position="278"/>
        <end position="347"/>
    </location>
</feature>
<evidence type="ECO:0000259" key="2">
    <source>
        <dbReference type="Pfam" id="PF07833"/>
    </source>
</evidence>
<gene>
    <name evidence="5" type="ORF">OIN60_22405</name>
</gene>
<sequence length="360" mass="39268">MNKQTKRLGSLMLATAVIIGGATVSFSDLQAASSKTQTAQQTQVTLKWNGKTLQTKGLMIKGQTLIPVAALRDDLKLPVAYDASEKAYTIGANYNKLMITTGYDEPYVNVNGVHTSDMQAQMIKGKLYIPIGHLKAYLGIDAAWNASAKTVSMTKGQLNSISIKAVSLSQEKTDTMNFDLKYPQLTGSQAGITKINAVLKQHEEKVLADIKKQIKEIGDATADRPYDFESNYAVTYNRGGYISLIIDDYFYYGGAHGSTARIGYTFSLADGKQLGLGDVLKANPDYKKTLNNKLLKKVPASNGYLGDFKGLSNQPDFYVTGNGIVIFFQQYEYTAYAAGIPEFPFVYSELLPAGAKPFGN</sequence>
<dbReference type="InterPro" id="IPR012854">
    <property type="entry name" value="Cu_amine_oxidase-like_N"/>
</dbReference>
<keyword evidence="6" id="KW-1185">Reference proteome</keyword>
<evidence type="ECO:0000256" key="1">
    <source>
        <dbReference type="SAM" id="SignalP"/>
    </source>
</evidence>
<evidence type="ECO:0000259" key="3">
    <source>
        <dbReference type="Pfam" id="PF11738"/>
    </source>
</evidence>
<dbReference type="Proteomes" id="UP001241848">
    <property type="component" value="Unassembled WGS sequence"/>
</dbReference>
<organism evidence="5 6">
    <name type="scientific">Paenibacillus zeirhizosphaerae</name>
    <dbReference type="NCBI Taxonomy" id="2987519"/>
    <lineage>
        <taxon>Bacteria</taxon>
        <taxon>Bacillati</taxon>
        <taxon>Bacillota</taxon>
        <taxon>Bacilli</taxon>
        <taxon>Bacillales</taxon>
        <taxon>Paenibacillaceae</taxon>
        <taxon>Paenibacillus</taxon>
    </lineage>
</organism>
<dbReference type="InterPro" id="IPR037126">
    <property type="entry name" value="PdaC/RsiV-like_sf"/>
</dbReference>
<dbReference type="Gene3D" id="3.90.640.20">
    <property type="entry name" value="Heat-shock cognate protein, ATPase"/>
    <property type="match status" value="1"/>
</dbReference>
<comment type="caution">
    <text evidence="5">The sequence shown here is derived from an EMBL/GenBank/DDBJ whole genome shotgun (WGS) entry which is preliminary data.</text>
</comment>
<evidence type="ECO:0000313" key="5">
    <source>
        <dbReference type="EMBL" id="MDP4099471.1"/>
    </source>
</evidence>
<feature type="chain" id="PRO_5045566088" evidence="1">
    <location>
        <begin position="28"/>
        <end position="360"/>
    </location>
</feature>
<dbReference type="RefSeq" id="WP_305757079.1">
    <property type="nucleotide sequence ID" value="NZ_JAPCKK010000034.1"/>
</dbReference>
<dbReference type="Gene3D" id="3.30.565.40">
    <property type="entry name" value="Fervidobacterium nodosum Rt17-B1 like"/>
    <property type="match status" value="1"/>
</dbReference>
<keyword evidence="1" id="KW-0732">Signal</keyword>
<evidence type="ECO:0000259" key="4">
    <source>
        <dbReference type="Pfam" id="PF13739"/>
    </source>
</evidence>
<feature type="domain" description="Deacetylase PdaC" evidence="4">
    <location>
        <begin position="170"/>
        <end position="259"/>
    </location>
</feature>
<protein>
    <submittedName>
        <fullName evidence="5">DUF4163 domain-containing protein</fullName>
    </submittedName>
</protein>
<dbReference type="EMBL" id="JAPCKK010000034">
    <property type="protein sequence ID" value="MDP4099471.1"/>
    <property type="molecule type" value="Genomic_DNA"/>
</dbReference>
<dbReference type="InterPro" id="IPR021729">
    <property type="entry name" value="DUF3298"/>
</dbReference>
<dbReference type="Pfam" id="PF07833">
    <property type="entry name" value="Cu_amine_oxidN1"/>
    <property type="match status" value="1"/>
</dbReference>